<dbReference type="InterPro" id="IPR001851">
    <property type="entry name" value="ABC_transp_permease"/>
</dbReference>
<feature type="transmembrane region" description="Helical" evidence="6">
    <location>
        <begin position="296"/>
        <end position="323"/>
    </location>
</feature>
<dbReference type="GO" id="GO:0005886">
    <property type="term" value="C:plasma membrane"/>
    <property type="evidence" value="ECO:0007669"/>
    <property type="project" value="UniProtKB-SubCell"/>
</dbReference>
<dbReference type="PANTHER" id="PTHR30482:SF17">
    <property type="entry name" value="ABC TRANSPORTER ATP-BINDING PROTEIN"/>
    <property type="match status" value="1"/>
</dbReference>
<evidence type="ECO:0000256" key="1">
    <source>
        <dbReference type="ARBA" id="ARBA00004651"/>
    </source>
</evidence>
<dbReference type="PANTHER" id="PTHR30482">
    <property type="entry name" value="HIGH-AFFINITY BRANCHED-CHAIN AMINO ACID TRANSPORT SYSTEM PERMEASE"/>
    <property type="match status" value="1"/>
</dbReference>
<accession>A0A1C3U5D2</accession>
<keyword evidence="3 6" id="KW-0812">Transmembrane</keyword>
<gene>
    <name evidence="7" type="ORF">GA0061099_1001541</name>
</gene>
<feature type="transmembrane region" description="Helical" evidence="6">
    <location>
        <begin position="21"/>
        <end position="38"/>
    </location>
</feature>
<dbReference type="GO" id="GO:0015658">
    <property type="term" value="F:branched-chain amino acid transmembrane transporter activity"/>
    <property type="evidence" value="ECO:0007669"/>
    <property type="project" value="InterPro"/>
</dbReference>
<evidence type="ECO:0000313" key="8">
    <source>
        <dbReference type="Proteomes" id="UP000183174"/>
    </source>
</evidence>
<dbReference type="Proteomes" id="UP000183174">
    <property type="component" value="Unassembled WGS sequence"/>
</dbReference>
<evidence type="ECO:0000313" key="7">
    <source>
        <dbReference type="EMBL" id="SCB10545.1"/>
    </source>
</evidence>
<feature type="transmembrane region" description="Helical" evidence="6">
    <location>
        <begin position="174"/>
        <end position="192"/>
    </location>
</feature>
<organism evidence="7 8">
    <name type="scientific">Bradyrhizobium yuanmingense</name>
    <dbReference type="NCBI Taxonomy" id="108015"/>
    <lineage>
        <taxon>Bacteria</taxon>
        <taxon>Pseudomonadati</taxon>
        <taxon>Pseudomonadota</taxon>
        <taxon>Alphaproteobacteria</taxon>
        <taxon>Hyphomicrobiales</taxon>
        <taxon>Nitrobacteraceae</taxon>
        <taxon>Bradyrhizobium</taxon>
    </lineage>
</organism>
<feature type="transmembrane region" description="Helical" evidence="6">
    <location>
        <begin position="222"/>
        <end position="248"/>
    </location>
</feature>
<protein>
    <submittedName>
        <fullName evidence="7">Branched-chain amino acid transport system permease protein</fullName>
    </submittedName>
</protein>
<dbReference type="CDD" id="cd06581">
    <property type="entry name" value="TM_PBP1_LivM_like"/>
    <property type="match status" value="1"/>
</dbReference>
<evidence type="ECO:0000256" key="6">
    <source>
        <dbReference type="SAM" id="Phobius"/>
    </source>
</evidence>
<feature type="transmembrane region" description="Helical" evidence="6">
    <location>
        <begin position="260"/>
        <end position="284"/>
    </location>
</feature>
<evidence type="ECO:0000256" key="5">
    <source>
        <dbReference type="ARBA" id="ARBA00023136"/>
    </source>
</evidence>
<proteinExistence type="predicted"/>
<feature type="transmembrane region" description="Helical" evidence="6">
    <location>
        <begin position="50"/>
        <end position="83"/>
    </location>
</feature>
<sequence length="334" mass="34547">MTDRAMVDGVSPPRFSVPLELRAVAITLALGVLGYTLFPDDLAFLTRLISITLLVLSLDLVTGYCGVATLGHAAIYGVSAYVVGNACLAGHSDPLLLLLVGAVAGAVMGLVSGVLVTRFKGLPQLVLSIAVGQLVAALANKLSSLTGGSDGLSGISPGRVFGVYAFDMYGRTGYVFSVAVLMVVFVVLLRIVHSPFGLLCQAIKDDSLRARMIGARVYPRLVLMYGVSGVVGGIGGALNAINTGVVGLDSIGFERSAEALVMLVLGGAGSLWGALIGSIVFQVFEHYVSAANPFHWMTMVGALLIAVVLFAPKGLVSLGGLLAGRTASVMRRRP</sequence>
<keyword evidence="4 6" id="KW-1133">Transmembrane helix</keyword>
<comment type="subcellular location">
    <subcellularLocation>
        <location evidence="1">Cell membrane</location>
        <topology evidence="1">Multi-pass membrane protein</topology>
    </subcellularLocation>
</comment>
<dbReference type="Pfam" id="PF02653">
    <property type="entry name" value="BPD_transp_2"/>
    <property type="match status" value="1"/>
</dbReference>
<dbReference type="EMBL" id="FMAE01000001">
    <property type="protein sequence ID" value="SCB10545.1"/>
    <property type="molecule type" value="Genomic_DNA"/>
</dbReference>
<evidence type="ECO:0000256" key="4">
    <source>
        <dbReference type="ARBA" id="ARBA00022989"/>
    </source>
</evidence>
<feature type="transmembrane region" description="Helical" evidence="6">
    <location>
        <begin position="95"/>
        <end position="116"/>
    </location>
</feature>
<keyword evidence="2" id="KW-1003">Cell membrane</keyword>
<keyword evidence="5 6" id="KW-0472">Membrane</keyword>
<evidence type="ECO:0000256" key="3">
    <source>
        <dbReference type="ARBA" id="ARBA00022692"/>
    </source>
</evidence>
<evidence type="ECO:0000256" key="2">
    <source>
        <dbReference type="ARBA" id="ARBA00022475"/>
    </source>
</evidence>
<name>A0A1C3U5D2_9BRAD</name>
<dbReference type="InterPro" id="IPR043428">
    <property type="entry name" value="LivM-like"/>
</dbReference>
<reference evidence="7 8" key="1">
    <citation type="submission" date="2016-08" db="EMBL/GenBank/DDBJ databases">
        <authorList>
            <person name="Seilhamer J.J."/>
        </authorList>
    </citation>
    <scope>NUCLEOTIDE SEQUENCE [LARGE SCALE GENOMIC DNA]</scope>
    <source>
        <strain evidence="7 8">CCBAU 10071</strain>
    </source>
</reference>
<dbReference type="AlphaFoldDB" id="A0A1C3U5D2"/>